<protein>
    <submittedName>
        <fullName evidence="2">FAD-dependent oxidoreductase</fullName>
    </submittedName>
</protein>
<sequence length="468" mass="52011">MSTSYDLIVIGAGPAGLAAAWRAALRGFSVALLERADHVGGMAASVDVAGIRVDQGSHRLDRATPGYLLADLRELMGDDLQLRQRSSRIRVLDNWLSVPLRADEVTRRLPRSLLARIARDSATTSFRRGGNESYASVVRSRVGPALYETVYGPLAEKQWGIPGDCISAVQAYRQASRLSAWKVAGRAVGRIRRKTQEIAGGYYYPRHGFGRLVETLADAGAEAGVDIKLEAEVDRVRVYEDEVEVATQDGDVVRGGLVFSTLPLPLLARISRPAPSLTSIESAARLRYRAMLLVYIVHKGGRWSPYDSHDIPDQRTPVLRISEPMNYRDNPDDPSDRSVLCAEIPCSMTDEVWGLDDESLADLVDETLGMTGLPGVERAHVETRRLGQVYPIYRLGYEDDLTEVDAWARMIRRIVTLGRQGLFVFDNVHQALLMAYDAVDAIREDGRFDRYAWTVARERFAKSAGHYH</sequence>
<name>A0A329QY54_9ACTN</name>
<dbReference type="Pfam" id="PF13450">
    <property type="entry name" value="NAD_binding_8"/>
    <property type="match status" value="1"/>
</dbReference>
<dbReference type="SUPFAM" id="SSF51905">
    <property type="entry name" value="FAD/NAD(P)-binding domain"/>
    <property type="match status" value="1"/>
</dbReference>
<proteinExistence type="predicted"/>
<dbReference type="PANTHER" id="PTHR21197">
    <property type="entry name" value="UDP-GALACTOPYRANOSE MUTASE"/>
    <property type="match status" value="1"/>
</dbReference>
<dbReference type="InterPro" id="IPR002937">
    <property type="entry name" value="Amino_oxidase"/>
</dbReference>
<evidence type="ECO:0000313" key="2">
    <source>
        <dbReference type="EMBL" id="RAW17354.1"/>
    </source>
</evidence>
<dbReference type="GO" id="GO:0050660">
    <property type="term" value="F:flavin adenine dinucleotide binding"/>
    <property type="evidence" value="ECO:0007669"/>
    <property type="project" value="TreeGrafter"/>
</dbReference>
<dbReference type="OrthoDB" id="337830at2"/>
<dbReference type="InterPro" id="IPR036188">
    <property type="entry name" value="FAD/NAD-bd_sf"/>
</dbReference>
<comment type="caution">
    <text evidence="2">The sequence shown here is derived from an EMBL/GenBank/DDBJ whole genome shotgun (WGS) entry which is preliminary data.</text>
</comment>
<reference evidence="2 3" key="1">
    <citation type="submission" date="2018-06" db="EMBL/GenBank/DDBJ databases">
        <title>Phytoactinopolyspora halophila sp. nov., a novel halophilic actinomycete isolated from a saline soil in China.</title>
        <authorList>
            <person name="Tang S.-K."/>
        </authorList>
    </citation>
    <scope>NUCLEOTIDE SEQUENCE [LARGE SCALE GENOMIC DNA]</scope>
    <source>
        <strain evidence="2 3">YIM 96934</strain>
    </source>
</reference>
<dbReference type="PANTHER" id="PTHR21197:SF0">
    <property type="entry name" value="UDP-GALACTOPYRANOSE MUTASE"/>
    <property type="match status" value="1"/>
</dbReference>
<dbReference type="Proteomes" id="UP000250462">
    <property type="component" value="Unassembled WGS sequence"/>
</dbReference>
<evidence type="ECO:0000259" key="1">
    <source>
        <dbReference type="Pfam" id="PF01593"/>
    </source>
</evidence>
<feature type="domain" description="Amine oxidase" evidence="1">
    <location>
        <begin position="193"/>
        <end position="369"/>
    </location>
</feature>
<organism evidence="2 3">
    <name type="scientific">Phytoactinopolyspora halophila</name>
    <dbReference type="NCBI Taxonomy" id="1981511"/>
    <lineage>
        <taxon>Bacteria</taxon>
        <taxon>Bacillati</taxon>
        <taxon>Actinomycetota</taxon>
        <taxon>Actinomycetes</taxon>
        <taxon>Jiangellales</taxon>
        <taxon>Jiangellaceae</taxon>
        <taxon>Phytoactinopolyspora</taxon>
    </lineage>
</organism>
<accession>A0A329QY54</accession>
<dbReference type="GO" id="GO:0005829">
    <property type="term" value="C:cytosol"/>
    <property type="evidence" value="ECO:0007669"/>
    <property type="project" value="TreeGrafter"/>
</dbReference>
<dbReference type="Gene3D" id="3.50.50.60">
    <property type="entry name" value="FAD/NAD(P)-binding domain"/>
    <property type="match status" value="1"/>
</dbReference>
<dbReference type="GO" id="GO:0016491">
    <property type="term" value="F:oxidoreductase activity"/>
    <property type="evidence" value="ECO:0007669"/>
    <property type="project" value="InterPro"/>
</dbReference>
<dbReference type="Pfam" id="PF01593">
    <property type="entry name" value="Amino_oxidase"/>
    <property type="match status" value="1"/>
</dbReference>
<dbReference type="AlphaFoldDB" id="A0A329QY54"/>
<dbReference type="RefSeq" id="WP_112257172.1">
    <property type="nucleotide sequence ID" value="NZ_QMIG01000003.1"/>
</dbReference>
<dbReference type="GO" id="GO:0008767">
    <property type="term" value="F:UDP-galactopyranose mutase activity"/>
    <property type="evidence" value="ECO:0007669"/>
    <property type="project" value="TreeGrafter"/>
</dbReference>
<keyword evidence="3" id="KW-1185">Reference proteome</keyword>
<dbReference type="EMBL" id="QMIG01000003">
    <property type="protein sequence ID" value="RAW17354.1"/>
    <property type="molecule type" value="Genomic_DNA"/>
</dbReference>
<evidence type="ECO:0000313" key="3">
    <source>
        <dbReference type="Proteomes" id="UP000250462"/>
    </source>
</evidence>
<gene>
    <name evidence="2" type="ORF">DPM12_04790</name>
</gene>